<dbReference type="Proteomes" id="UP000594638">
    <property type="component" value="Unassembled WGS sequence"/>
</dbReference>
<evidence type="ECO:0000313" key="2">
    <source>
        <dbReference type="EMBL" id="CAA3004857.1"/>
    </source>
</evidence>
<name>A0A8S0TJU0_OLEEU</name>
<accession>A0A8S0TJU0</accession>
<gene>
    <name evidence="2" type="ORF">OLEA9_A075014</name>
</gene>
<feature type="non-terminal residue" evidence="2">
    <location>
        <position position="114"/>
    </location>
</feature>
<feature type="compositionally biased region" description="Polar residues" evidence="1">
    <location>
        <begin position="102"/>
        <end position="114"/>
    </location>
</feature>
<dbReference type="Gramene" id="OE9A075014T1">
    <property type="protein sequence ID" value="OE9A075014C1"/>
    <property type="gene ID" value="OE9A075014"/>
</dbReference>
<proteinExistence type="predicted"/>
<evidence type="ECO:0000256" key="1">
    <source>
        <dbReference type="SAM" id="MobiDB-lite"/>
    </source>
</evidence>
<organism evidence="2 3">
    <name type="scientific">Olea europaea subsp. europaea</name>
    <dbReference type="NCBI Taxonomy" id="158383"/>
    <lineage>
        <taxon>Eukaryota</taxon>
        <taxon>Viridiplantae</taxon>
        <taxon>Streptophyta</taxon>
        <taxon>Embryophyta</taxon>
        <taxon>Tracheophyta</taxon>
        <taxon>Spermatophyta</taxon>
        <taxon>Magnoliopsida</taxon>
        <taxon>eudicotyledons</taxon>
        <taxon>Gunneridae</taxon>
        <taxon>Pentapetalae</taxon>
        <taxon>asterids</taxon>
        <taxon>lamiids</taxon>
        <taxon>Lamiales</taxon>
        <taxon>Oleaceae</taxon>
        <taxon>Oleeae</taxon>
        <taxon>Olea</taxon>
    </lineage>
</organism>
<reference evidence="2 3" key="1">
    <citation type="submission" date="2019-12" db="EMBL/GenBank/DDBJ databases">
        <authorList>
            <person name="Alioto T."/>
            <person name="Alioto T."/>
            <person name="Gomez Garrido J."/>
        </authorList>
    </citation>
    <scope>NUCLEOTIDE SEQUENCE [LARGE SCALE GENOMIC DNA]</scope>
</reference>
<comment type="caution">
    <text evidence="2">The sequence shown here is derived from an EMBL/GenBank/DDBJ whole genome shotgun (WGS) entry which is preliminary data.</text>
</comment>
<keyword evidence="3" id="KW-1185">Reference proteome</keyword>
<feature type="region of interest" description="Disordered" evidence="1">
    <location>
        <begin position="67"/>
        <end position="114"/>
    </location>
</feature>
<sequence length="114" mass="13083">MVNPPVIEDQVITHGTCEIGPSSLTGQMQDEERHVMHILHTSSESFEAESSTSSVIQLATKKKCKRKRMRRRFDASDGREQRDFRIGKSPTIYRIGHRTSDKQPTNLLESRQML</sequence>
<evidence type="ECO:0000313" key="3">
    <source>
        <dbReference type="Proteomes" id="UP000594638"/>
    </source>
</evidence>
<feature type="compositionally biased region" description="Basic and acidic residues" evidence="1">
    <location>
        <begin position="72"/>
        <end position="86"/>
    </location>
</feature>
<dbReference type="EMBL" id="CACTIH010006646">
    <property type="protein sequence ID" value="CAA3004857.1"/>
    <property type="molecule type" value="Genomic_DNA"/>
</dbReference>
<protein>
    <submittedName>
        <fullName evidence="2">Uncharacterized protein</fullName>
    </submittedName>
</protein>
<dbReference type="AlphaFoldDB" id="A0A8S0TJU0"/>